<accession>A0ABT6C4D6</accession>
<dbReference type="Gene3D" id="1.10.260.40">
    <property type="entry name" value="lambda repressor-like DNA-binding domains"/>
    <property type="match status" value="1"/>
</dbReference>
<dbReference type="InterPro" id="IPR010359">
    <property type="entry name" value="IrrE_HExxH"/>
</dbReference>
<dbReference type="PROSITE" id="PS50943">
    <property type="entry name" value="HTH_CROC1"/>
    <property type="match status" value="1"/>
</dbReference>
<dbReference type="PANTHER" id="PTHR43236:SF2">
    <property type="entry name" value="BLL0069 PROTEIN"/>
    <property type="match status" value="1"/>
</dbReference>
<name>A0ABT6C4D6_9MICO</name>
<dbReference type="Pfam" id="PF06114">
    <property type="entry name" value="Peptidase_M78"/>
    <property type="match status" value="1"/>
</dbReference>
<evidence type="ECO:0000259" key="3">
    <source>
        <dbReference type="PROSITE" id="PS50943"/>
    </source>
</evidence>
<dbReference type="InterPro" id="IPR052345">
    <property type="entry name" value="Rad_response_metalloprotease"/>
</dbReference>
<feature type="domain" description="HTH cro/C1-type" evidence="3">
    <location>
        <begin position="42"/>
        <end position="96"/>
    </location>
</feature>
<proteinExistence type="inferred from homology"/>
<dbReference type="RefSeq" id="WP_277191455.1">
    <property type="nucleotide sequence ID" value="NZ_JAROAV010000021.1"/>
</dbReference>
<gene>
    <name evidence="4" type="ORF">P4R38_06095</name>
</gene>
<reference evidence="4 5" key="1">
    <citation type="submission" date="2023-03" db="EMBL/GenBank/DDBJ databases">
        <title>YIM 133296 draft genome.</title>
        <authorList>
            <person name="Xiong L."/>
        </authorList>
    </citation>
    <scope>NUCLEOTIDE SEQUENCE [LARGE SCALE GENOMIC DNA]</scope>
    <source>
        <strain evidence="4 5">YIM 133296</strain>
    </source>
</reference>
<dbReference type="CDD" id="cd00093">
    <property type="entry name" value="HTH_XRE"/>
    <property type="match status" value="1"/>
</dbReference>
<evidence type="ECO:0000256" key="1">
    <source>
        <dbReference type="ARBA" id="ARBA00007227"/>
    </source>
</evidence>
<comment type="caution">
    <text evidence="4">The sequence shown here is derived from an EMBL/GenBank/DDBJ whole genome shotgun (WGS) entry which is preliminary data.</text>
</comment>
<dbReference type="SMART" id="SM00530">
    <property type="entry name" value="HTH_XRE"/>
    <property type="match status" value="1"/>
</dbReference>
<dbReference type="Pfam" id="PF13560">
    <property type="entry name" value="HTH_31"/>
    <property type="match status" value="1"/>
</dbReference>
<keyword evidence="5" id="KW-1185">Reference proteome</keyword>
<feature type="region of interest" description="Disordered" evidence="2">
    <location>
        <begin position="1"/>
        <end position="32"/>
    </location>
</feature>
<evidence type="ECO:0000313" key="5">
    <source>
        <dbReference type="Proteomes" id="UP001528912"/>
    </source>
</evidence>
<dbReference type="Proteomes" id="UP001528912">
    <property type="component" value="Unassembled WGS sequence"/>
</dbReference>
<dbReference type="InterPro" id="IPR001387">
    <property type="entry name" value="Cro/C1-type_HTH"/>
</dbReference>
<dbReference type="SUPFAM" id="SSF47413">
    <property type="entry name" value="lambda repressor-like DNA-binding domains"/>
    <property type="match status" value="1"/>
</dbReference>
<protein>
    <submittedName>
        <fullName evidence="4">Helix-turn-helix domain-containing protein</fullName>
    </submittedName>
</protein>
<evidence type="ECO:0000256" key="2">
    <source>
        <dbReference type="SAM" id="MobiDB-lite"/>
    </source>
</evidence>
<evidence type="ECO:0000313" key="4">
    <source>
        <dbReference type="EMBL" id="MDF8263809.1"/>
    </source>
</evidence>
<comment type="similarity">
    <text evidence="1">Belongs to the short-chain fatty acyl-CoA assimilation regulator (ScfR) family.</text>
</comment>
<dbReference type="EMBL" id="JAROAV010000021">
    <property type="protein sequence ID" value="MDF8263809.1"/>
    <property type="molecule type" value="Genomic_DNA"/>
</dbReference>
<dbReference type="PANTHER" id="PTHR43236">
    <property type="entry name" value="ANTITOXIN HIGA1"/>
    <property type="match status" value="1"/>
</dbReference>
<sequence>MNRASSPTASAPVGRLTTPRAAVPVEESRKPAPDALTIGRRLRHVRQESGQTLGDVAQTVGMSASALSLIENGKREPRLSVLTALAEALGTPLAELLATAPPTRRAALEIRLERAQRADSYHQLGLPAVKIGPRLPMEALEALVGMHEAMASVQAERAATPEHARMANAELRMRMRAADNYFGEIEGMAAELLTAIKHPGGPISRAAVDRLAGHLGYSLVHTSDMPGSTRTVTDMTHKRVYLPQPEAGQHDSRSLALQAIGHLVLGHQVPADYAEFLSQRVEINYFAAALLMPEQDVVPRLQDAKQAKDIAIEDLRDAFAVSYETAAHRFTNLATRHLDIPVHFMRISREGVIYKAYENDGVSFPRDATGAIEGQRVCRQWTARRVFEQPDLSQAFQAYTDTRSGTYWCTAVVDRTSDGLFSVNVGVPYQSVKWMRGRETTHRSQSRCPDPSCCHQPPAELAERWTGHAWPSARAHSHLLAAMPPGVFPGVDDTEVYTFLERHAPTG</sequence>
<organism evidence="4 5">
    <name type="scientific">Luteipulveratus flavus</name>
    <dbReference type="NCBI Taxonomy" id="3031728"/>
    <lineage>
        <taxon>Bacteria</taxon>
        <taxon>Bacillati</taxon>
        <taxon>Actinomycetota</taxon>
        <taxon>Actinomycetes</taxon>
        <taxon>Micrococcales</taxon>
        <taxon>Dermacoccaceae</taxon>
        <taxon>Luteipulveratus</taxon>
    </lineage>
</organism>
<dbReference type="InterPro" id="IPR010982">
    <property type="entry name" value="Lambda_DNA-bd_dom_sf"/>
</dbReference>